<dbReference type="Proteomes" id="UP000623467">
    <property type="component" value="Unassembled WGS sequence"/>
</dbReference>
<dbReference type="OrthoDB" id="3248197at2759"/>
<dbReference type="EMBL" id="JACAZH010000019">
    <property type="protein sequence ID" value="KAF7346051.1"/>
    <property type="molecule type" value="Genomic_DNA"/>
</dbReference>
<sequence length="390" mass="43880">MLWSSLHISLVDYTPPHILLELERIVAAWLERSATCPLSISLSKTHNYAYYIKDMENHPLVLQLIAVSRRLRSLGLAGDGMFLGPLLQLGPEDVPLLQKIHIANFNQPSAQILQAPTLSDIALVSLLDDPLSLPLPWSLLRSFRFDCHERWTPDGQEGGLDFETALDVLRQCPNLEQCEFRINKTSEPLDSGRNLPSVIMPQLHALILKGPGIHLANWIPDLVVPKLRFLRIGDKLWDDAHPSTPGALSVDLDPLTLTLTSLHEILRSFPTISHLRLWSQTSDMQLLMDDEILAWFCPPHNLCPMLTELTFAGPAVAFSDAAALALIQARMAMATPLRRFRAEFIRKKELDIIPELQSFISDGLRVTLEYPPLREFKARAGLDVSRSIHF</sequence>
<gene>
    <name evidence="1" type="ORF">MSAN_01831100</name>
</gene>
<evidence type="ECO:0008006" key="3">
    <source>
        <dbReference type="Google" id="ProtNLM"/>
    </source>
</evidence>
<organism evidence="1 2">
    <name type="scientific">Mycena sanguinolenta</name>
    <dbReference type="NCBI Taxonomy" id="230812"/>
    <lineage>
        <taxon>Eukaryota</taxon>
        <taxon>Fungi</taxon>
        <taxon>Dikarya</taxon>
        <taxon>Basidiomycota</taxon>
        <taxon>Agaricomycotina</taxon>
        <taxon>Agaricomycetes</taxon>
        <taxon>Agaricomycetidae</taxon>
        <taxon>Agaricales</taxon>
        <taxon>Marasmiineae</taxon>
        <taxon>Mycenaceae</taxon>
        <taxon>Mycena</taxon>
    </lineage>
</organism>
<keyword evidence="2" id="KW-1185">Reference proteome</keyword>
<evidence type="ECO:0000313" key="1">
    <source>
        <dbReference type="EMBL" id="KAF7346051.1"/>
    </source>
</evidence>
<comment type="caution">
    <text evidence="1">The sequence shown here is derived from an EMBL/GenBank/DDBJ whole genome shotgun (WGS) entry which is preliminary data.</text>
</comment>
<evidence type="ECO:0000313" key="2">
    <source>
        <dbReference type="Proteomes" id="UP000623467"/>
    </source>
</evidence>
<protein>
    <recommendedName>
        <fullName evidence="3">F-box domain-containing protein</fullName>
    </recommendedName>
</protein>
<dbReference type="AlphaFoldDB" id="A0A8H6XT08"/>
<reference evidence="1" key="1">
    <citation type="submission" date="2020-05" db="EMBL/GenBank/DDBJ databases">
        <title>Mycena genomes resolve the evolution of fungal bioluminescence.</title>
        <authorList>
            <person name="Tsai I.J."/>
        </authorList>
    </citation>
    <scope>NUCLEOTIDE SEQUENCE</scope>
    <source>
        <strain evidence="1">160909Yilan</strain>
    </source>
</reference>
<name>A0A8H6XT08_9AGAR</name>
<proteinExistence type="predicted"/>
<accession>A0A8H6XT08</accession>